<name>A0AAF0Y1Q2_9TREE</name>
<evidence type="ECO:0008006" key="4">
    <source>
        <dbReference type="Google" id="ProtNLM"/>
    </source>
</evidence>
<keyword evidence="3" id="KW-1185">Reference proteome</keyword>
<dbReference type="SUPFAM" id="SSF50022">
    <property type="entry name" value="ISP domain"/>
    <property type="match status" value="1"/>
</dbReference>
<sequence length="134" mass="14299">MLSITLLAVALTAPMSLAAWGDYCNTNLKAGDPTSNFNGVCVWTSECHGAYGQTGKPIPGACPNDPADVQCCFAPSCMWVRDNLCPGDDTVKCAPTGWCFNFATGECPGGPGFRTPLDPYKDENGQYVRCYEQA</sequence>
<dbReference type="InterPro" id="IPR036922">
    <property type="entry name" value="Rieske_2Fe-2S_sf"/>
</dbReference>
<dbReference type="GeneID" id="87803328"/>
<reference evidence="2" key="1">
    <citation type="submission" date="2023-10" db="EMBL/GenBank/DDBJ databases">
        <authorList>
            <person name="Noh H."/>
        </authorList>
    </citation>
    <scope>NUCLEOTIDE SEQUENCE</scope>
    <source>
        <strain evidence="2">DUCC4014</strain>
    </source>
</reference>
<dbReference type="RefSeq" id="XP_062622476.1">
    <property type="nucleotide sequence ID" value="XM_062766492.1"/>
</dbReference>
<gene>
    <name evidence="2" type="ORF">LOC62_01G000066</name>
</gene>
<accession>A0AAF0Y1Q2</accession>
<keyword evidence="1" id="KW-0732">Signal</keyword>
<feature type="chain" id="PRO_5042111774" description="Chitin-binding type-2 domain-containing protein" evidence="1">
    <location>
        <begin position="19"/>
        <end position="134"/>
    </location>
</feature>
<protein>
    <recommendedName>
        <fullName evidence="4">Chitin-binding type-2 domain-containing protein</fullName>
    </recommendedName>
</protein>
<evidence type="ECO:0000313" key="3">
    <source>
        <dbReference type="Proteomes" id="UP000827549"/>
    </source>
</evidence>
<evidence type="ECO:0000313" key="2">
    <source>
        <dbReference type="EMBL" id="WOO76444.1"/>
    </source>
</evidence>
<proteinExistence type="predicted"/>
<organism evidence="2 3">
    <name type="scientific">Vanrija pseudolonga</name>
    <dbReference type="NCBI Taxonomy" id="143232"/>
    <lineage>
        <taxon>Eukaryota</taxon>
        <taxon>Fungi</taxon>
        <taxon>Dikarya</taxon>
        <taxon>Basidiomycota</taxon>
        <taxon>Agaricomycotina</taxon>
        <taxon>Tremellomycetes</taxon>
        <taxon>Trichosporonales</taxon>
        <taxon>Trichosporonaceae</taxon>
        <taxon>Vanrija</taxon>
    </lineage>
</organism>
<dbReference type="EMBL" id="CP086714">
    <property type="protein sequence ID" value="WOO76444.1"/>
    <property type="molecule type" value="Genomic_DNA"/>
</dbReference>
<evidence type="ECO:0000256" key="1">
    <source>
        <dbReference type="SAM" id="SignalP"/>
    </source>
</evidence>
<dbReference type="Proteomes" id="UP000827549">
    <property type="component" value="Chromosome 1"/>
</dbReference>
<dbReference type="GO" id="GO:0051537">
    <property type="term" value="F:2 iron, 2 sulfur cluster binding"/>
    <property type="evidence" value="ECO:0007669"/>
    <property type="project" value="InterPro"/>
</dbReference>
<feature type="signal peptide" evidence="1">
    <location>
        <begin position="1"/>
        <end position="18"/>
    </location>
</feature>
<dbReference type="AlphaFoldDB" id="A0AAF0Y1Q2"/>